<evidence type="ECO:0000259" key="5">
    <source>
        <dbReference type="Pfam" id="PF07498"/>
    </source>
</evidence>
<evidence type="ECO:0000313" key="6">
    <source>
        <dbReference type="EMBL" id="QHT92899.1"/>
    </source>
</evidence>
<dbReference type="InterPro" id="IPR011112">
    <property type="entry name" value="Rho-like_N"/>
</dbReference>
<sequence>MEAYTKKTRDELVVICKERKIKGYSGMKKDDIIKLLHTPSVNVAINTSDSNDTSDLKMIDLFAGTGAFTHAFEHTGKVKCIFANDMVEWSKGIYDENFTHKLKLGNLNDIKTEEIPKHDILTGGFPCQPFSIAGKQEGFQDERSNVFWKILAIIDKHKPPCVVLENVKNLVTHDEGKTFDTIKKNLMDRGYHIRFKVLDTAEITGIPQHRERIYIVCIKSKEVFDKFTLDFPQIPKAQISALLEPNVPEKYYYTNKSSTWDLVKSSVIKKNTVYQYRRVYVRENKSNECPTLTANMGGGGHNVPLILDDKGIRKLTPRECFNFQGFPSSYKLPNMSDTNLYKLAGNAVSVPVVELIAKRLIPLLVA</sequence>
<dbReference type="PROSITE" id="PS00095">
    <property type="entry name" value="C5_MTASE_2"/>
    <property type="match status" value="1"/>
</dbReference>
<dbReference type="CDD" id="cd00315">
    <property type="entry name" value="Cyt_C5_DNA_methylase"/>
    <property type="match status" value="1"/>
</dbReference>
<dbReference type="PANTHER" id="PTHR46098:SF1">
    <property type="entry name" value="TRNA (CYTOSINE(38)-C(5))-METHYLTRANSFERASE"/>
    <property type="match status" value="1"/>
</dbReference>
<dbReference type="AlphaFoldDB" id="A0A6C0IJB4"/>
<dbReference type="PROSITE" id="PS00094">
    <property type="entry name" value="C5_MTASE_1"/>
    <property type="match status" value="1"/>
</dbReference>
<dbReference type="EC" id="2.1.1.37" evidence="1"/>
<dbReference type="Pfam" id="PF00145">
    <property type="entry name" value="DNA_methylase"/>
    <property type="match status" value="1"/>
</dbReference>
<dbReference type="EMBL" id="MN740195">
    <property type="protein sequence ID" value="QHT92899.1"/>
    <property type="molecule type" value="Genomic_DNA"/>
</dbReference>
<dbReference type="SUPFAM" id="SSF53335">
    <property type="entry name" value="S-adenosyl-L-methionine-dependent methyltransferases"/>
    <property type="match status" value="1"/>
</dbReference>
<dbReference type="InterPro" id="IPR018117">
    <property type="entry name" value="C5_DNA_meth_AS"/>
</dbReference>
<accession>A0A6C0IJB4</accession>
<reference evidence="6" key="1">
    <citation type="journal article" date="2020" name="Nature">
        <title>Giant virus diversity and host interactions through global metagenomics.</title>
        <authorList>
            <person name="Schulz F."/>
            <person name="Roux S."/>
            <person name="Paez-Espino D."/>
            <person name="Jungbluth S."/>
            <person name="Walsh D.A."/>
            <person name="Denef V.J."/>
            <person name="McMahon K.D."/>
            <person name="Konstantinidis K.T."/>
            <person name="Eloe-Fadrosh E.A."/>
            <person name="Kyrpides N.C."/>
            <person name="Woyke T."/>
        </authorList>
    </citation>
    <scope>NUCLEOTIDE SEQUENCE</scope>
    <source>
        <strain evidence="6">GVMAG-M-3300023184-89</strain>
    </source>
</reference>
<proteinExistence type="predicted"/>
<keyword evidence="3" id="KW-0808">Transferase</keyword>
<dbReference type="InterPro" id="IPR050750">
    <property type="entry name" value="C5-MTase"/>
</dbReference>
<evidence type="ECO:0000256" key="4">
    <source>
        <dbReference type="ARBA" id="ARBA00022691"/>
    </source>
</evidence>
<keyword evidence="4" id="KW-0949">S-adenosyl-L-methionine</keyword>
<dbReference type="PRINTS" id="PR00105">
    <property type="entry name" value="C5METTRFRASE"/>
</dbReference>
<dbReference type="NCBIfam" id="TIGR00675">
    <property type="entry name" value="dcm"/>
    <property type="match status" value="1"/>
</dbReference>
<name>A0A6C0IJB4_9ZZZZ</name>
<evidence type="ECO:0000256" key="1">
    <source>
        <dbReference type="ARBA" id="ARBA00011975"/>
    </source>
</evidence>
<feature type="domain" description="Rho termination factor-like N-terminal" evidence="5">
    <location>
        <begin position="5"/>
        <end position="33"/>
    </location>
</feature>
<dbReference type="Pfam" id="PF07498">
    <property type="entry name" value="Rho_N"/>
    <property type="match status" value="1"/>
</dbReference>
<protein>
    <recommendedName>
        <fullName evidence="1">DNA (cytosine-5-)-methyltransferase</fullName>
        <ecNumber evidence="1">2.1.1.37</ecNumber>
    </recommendedName>
</protein>
<organism evidence="6">
    <name type="scientific">viral metagenome</name>
    <dbReference type="NCBI Taxonomy" id="1070528"/>
    <lineage>
        <taxon>unclassified sequences</taxon>
        <taxon>metagenomes</taxon>
        <taxon>organismal metagenomes</taxon>
    </lineage>
</organism>
<dbReference type="PANTHER" id="PTHR46098">
    <property type="entry name" value="TRNA (CYTOSINE(38)-C(5))-METHYLTRANSFERASE"/>
    <property type="match status" value="1"/>
</dbReference>
<dbReference type="PROSITE" id="PS51679">
    <property type="entry name" value="SAM_MT_C5"/>
    <property type="match status" value="1"/>
</dbReference>
<dbReference type="Gene3D" id="3.40.50.150">
    <property type="entry name" value="Vaccinia Virus protein VP39"/>
    <property type="match status" value="1"/>
</dbReference>
<evidence type="ECO:0000256" key="3">
    <source>
        <dbReference type="ARBA" id="ARBA00022679"/>
    </source>
</evidence>
<dbReference type="InterPro" id="IPR031303">
    <property type="entry name" value="C5_meth_CS"/>
</dbReference>
<keyword evidence="2" id="KW-0489">Methyltransferase</keyword>
<dbReference type="InterPro" id="IPR001525">
    <property type="entry name" value="C5_MeTfrase"/>
</dbReference>
<dbReference type="GO" id="GO:0032259">
    <property type="term" value="P:methylation"/>
    <property type="evidence" value="ECO:0007669"/>
    <property type="project" value="UniProtKB-KW"/>
</dbReference>
<dbReference type="GO" id="GO:0006353">
    <property type="term" value="P:DNA-templated transcription termination"/>
    <property type="evidence" value="ECO:0007669"/>
    <property type="project" value="InterPro"/>
</dbReference>
<evidence type="ECO:0000256" key="2">
    <source>
        <dbReference type="ARBA" id="ARBA00022603"/>
    </source>
</evidence>
<dbReference type="InterPro" id="IPR029063">
    <property type="entry name" value="SAM-dependent_MTases_sf"/>
</dbReference>
<dbReference type="GO" id="GO:0003886">
    <property type="term" value="F:DNA (cytosine-5-)-methyltransferase activity"/>
    <property type="evidence" value="ECO:0007669"/>
    <property type="project" value="UniProtKB-EC"/>
</dbReference>
<dbReference type="Gene3D" id="3.90.120.10">
    <property type="entry name" value="DNA Methylase, subunit A, domain 2"/>
    <property type="match status" value="1"/>
</dbReference>